<sequence>METPGERRCARPCAGRLRRGRRPRGRSRDGAGDPGGEDDRVRDGDPQADGHRRGGGSDGRGPRRGHLHPARYRGRGDRRCPAPRGRGRRHDPSPRLHAGLRLRQRRRTRQCVGHVPGQPLQVPSGARRPGEPQGVLADQRHGDRLDGGRRPAQGRQRRVRRVVGRVRRPRGRHRHLRPTASRLPARVHGHPGPVSVPSHRAGRSAACALAAVALALTVAVPAAAVDAPEDLPAPTRQQLAASVRVWSVEGSVRTLEAVATEGDQTTISLASDILFASQSFELPPAAAPRIGELLADVPEGAAVQVHGHTDSLVGPIPNDELSRNRAQAVADVIAAERPDLVLEVAGFADTEPVERENPDDPATYAANRRVEIVYSG</sequence>
<feature type="region of interest" description="Disordered" evidence="2">
    <location>
        <begin position="1"/>
        <end position="159"/>
    </location>
</feature>
<name>A0ABX5VT14_9MICO</name>
<dbReference type="CDD" id="cd07185">
    <property type="entry name" value="OmpA_C-like"/>
    <property type="match status" value="1"/>
</dbReference>
<dbReference type="EMBL" id="CP040899">
    <property type="protein sequence ID" value="QDB80768.1"/>
    <property type="molecule type" value="Genomic_DNA"/>
</dbReference>
<dbReference type="PROSITE" id="PS51123">
    <property type="entry name" value="OMPA_2"/>
    <property type="match status" value="1"/>
</dbReference>
<evidence type="ECO:0000313" key="5">
    <source>
        <dbReference type="Proteomes" id="UP000313948"/>
    </source>
</evidence>
<feature type="compositionally biased region" description="Basic residues" evidence="2">
    <location>
        <begin position="16"/>
        <end position="25"/>
    </location>
</feature>
<evidence type="ECO:0000313" key="4">
    <source>
        <dbReference type="EMBL" id="QDB80768.1"/>
    </source>
</evidence>
<feature type="compositionally biased region" description="Basic residues" evidence="2">
    <location>
        <begin position="62"/>
        <end position="73"/>
    </location>
</feature>
<proteinExistence type="predicted"/>
<evidence type="ECO:0000256" key="1">
    <source>
        <dbReference type="PROSITE-ProRule" id="PRU00473"/>
    </source>
</evidence>
<organism evidence="4 5">
    <name type="scientific">Georgenia wutianyii</name>
    <dbReference type="NCBI Taxonomy" id="2585135"/>
    <lineage>
        <taxon>Bacteria</taxon>
        <taxon>Bacillati</taxon>
        <taxon>Actinomycetota</taxon>
        <taxon>Actinomycetes</taxon>
        <taxon>Micrococcales</taxon>
        <taxon>Bogoriellaceae</taxon>
        <taxon>Georgenia</taxon>
    </lineage>
</organism>
<evidence type="ECO:0000256" key="2">
    <source>
        <dbReference type="SAM" id="MobiDB-lite"/>
    </source>
</evidence>
<reference evidence="4 5" key="1">
    <citation type="submission" date="2019-05" db="EMBL/GenBank/DDBJ databases">
        <title>Georgenia *** sp. nov., and Georgenia *** sp. nov., isolated from the intestinal contents of plateau pika (Ochotona curzoniae) in the Qinghai-Tibet plateau of China.</title>
        <authorList>
            <person name="Tian Z."/>
        </authorList>
    </citation>
    <scope>NUCLEOTIDE SEQUENCE [LARGE SCALE GENOMIC DNA]</scope>
    <source>
        <strain evidence="4 5">Z294</strain>
    </source>
</reference>
<dbReference type="Pfam" id="PF00691">
    <property type="entry name" value="OmpA"/>
    <property type="match status" value="1"/>
</dbReference>
<dbReference type="Proteomes" id="UP000313948">
    <property type="component" value="Chromosome"/>
</dbReference>
<feature type="domain" description="OmpA-like" evidence="3">
    <location>
        <begin position="262"/>
        <end position="376"/>
    </location>
</feature>
<dbReference type="InterPro" id="IPR050330">
    <property type="entry name" value="Bact_OuterMem_StrucFunc"/>
</dbReference>
<feature type="compositionally biased region" description="Basic residues" evidence="2">
    <location>
        <begin position="98"/>
        <end position="109"/>
    </location>
</feature>
<accession>A0ABX5VT14</accession>
<dbReference type="SUPFAM" id="SSF103088">
    <property type="entry name" value="OmpA-like"/>
    <property type="match status" value="1"/>
</dbReference>
<dbReference type="PANTHER" id="PTHR30329:SF21">
    <property type="entry name" value="LIPOPROTEIN YIAD-RELATED"/>
    <property type="match status" value="1"/>
</dbReference>
<protein>
    <submittedName>
        <fullName evidence="4">OmpA family protein</fullName>
    </submittedName>
</protein>
<keyword evidence="5" id="KW-1185">Reference proteome</keyword>
<feature type="compositionally biased region" description="Basic and acidic residues" evidence="2">
    <location>
        <begin position="26"/>
        <end position="52"/>
    </location>
</feature>
<dbReference type="PANTHER" id="PTHR30329">
    <property type="entry name" value="STATOR ELEMENT OF FLAGELLAR MOTOR COMPLEX"/>
    <property type="match status" value="1"/>
</dbReference>
<evidence type="ECO:0000259" key="3">
    <source>
        <dbReference type="PROSITE" id="PS51123"/>
    </source>
</evidence>
<dbReference type="InterPro" id="IPR036737">
    <property type="entry name" value="OmpA-like_sf"/>
</dbReference>
<dbReference type="InterPro" id="IPR006665">
    <property type="entry name" value="OmpA-like"/>
</dbReference>
<keyword evidence="1" id="KW-0472">Membrane</keyword>
<gene>
    <name evidence="4" type="ORF">FE251_08910</name>
</gene>
<feature type="compositionally biased region" description="Basic and acidic residues" evidence="2">
    <location>
        <begin position="138"/>
        <end position="149"/>
    </location>
</feature>
<dbReference type="Gene3D" id="3.30.1330.60">
    <property type="entry name" value="OmpA-like domain"/>
    <property type="match status" value="1"/>
</dbReference>